<accession>A0ABV6C5N4</accession>
<keyword evidence="2" id="KW-1185">Reference proteome</keyword>
<evidence type="ECO:0000313" key="1">
    <source>
        <dbReference type="EMBL" id="MFC0083002.1"/>
    </source>
</evidence>
<dbReference type="EMBL" id="JBHLYQ010000215">
    <property type="protein sequence ID" value="MFC0083002.1"/>
    <property type="molecule type" value="Genomic_DNA"/>
</dbReference>
<comment type="caution">
    <text evidence="1">The sequence shown here is derived from an EMBL/GenBank/DDBJ whole genome shotgun (WGS) entry which is preliminary data.</text>
</comment>
<proteinExistence type="predicted"/>
<reference evidence="1 2" key="1">
    <citation type="submission" date="2024-09" db="EMBL/GenBank/DDBJ databases">
        <authorList>
            <person name="Sun Q."/>
            <person name="Mori K."/>
        </authorList>
    </citation>
    <scope>NUCLEOTIDE SEQUENCE [LARGE SCALE GENOMIC DNA]</scope>
    <source>
        <strain evidence="1 2">JCM 15389</strain>
    </source>
</reference>
<evidence type="ECO:0000313" key="2">
    <source>
        <dbReference type="Proteomes" id="UP001589788"/>
    </source>
</evidence>
<protein>
    <recommendedName>
        <fullName evidence="3">Transcriptional regulator</fullName>
    </recommendedName>
</protein>
<dbReference type="Proteomes" id="UP001589788">
    <property type="component" value="Unassembled WGS sequence"/>
</dbReference>
<dbReference type="RefSeq" id="WP_248107828.1">
    <property type="nucleotide sequence ID" value="NZ_JAKHEX010000011.1"/>
</dbReference>
<gene>
    <name evidence="1" type="ORF">ACFFRE_12780</name>
</gene>
<evidence type="ECO:0008006" key="3">
    <source>
        <dbReference type="Google" id="ProtNLM"/>
    </source>
</evidence>
<sequence>MQEIGRQPFVHQLDPLLRDLLTFGLVERREGDGQDRWVLSQAAQDRLTFLDRPTPGASTTFVVGRRCDRCREHAVTRRIGERYLCARCETEEATGPAEVAALPSMAERRSA</sequence>
<organism evidence="1 2">
    <name type="scientific">Aciditerrimonas ferrireducens</name>
    <dbReference type="NCBI Taxonomy" id="667306"/>
    <lineage>
        <taxon>Bacteria</taxon>
        <taxon>Bacillati</taxon>
        <taxon>Actinomycetota</taxon>
        <taxon>Acidimicrobiia</taxon>
        <taxon>Acidimicrobiales</taxon>
        <taxon>Acidimicrobiaceae</taxon>
        <taxon>Aciditerrimonas</taxon>
    </lineage>
</organism>
<name>A0ABV6C5N4_9ACTN</name>